<dbReference type="Proteomes" id="UP000663879">
    <property type="component" value="Unassembled WGS sequence"/>
</dbReference>
<feature type="compositionally biased region" description="Low complexity" evidence="3">
    <location>
        <begin position="1"/>
        <end position="40"/>
    </location>
</feature>
<gene>
    <name evidence="4" type="ORF">OXX778_LOCUS12540</name>
</gene>
<dbReference type="Gene3D" id="1.25.40.10">
    <property type="entry name" value="Tetratricopeptide repeat domain"/>
    <property type="match status" value="4"/>
</dbReference>
<feature type="coiled-coil region" evidence="2">
    <location>
        <begin position="725"/>
        <end position="769"/>
    </location>
</feature>
<proteinExistence type="predicted"/>
<dbReference type="EMBL" id="CAJNOC010002288">
    <property type="protein sequence ID" value="CAF0924045.1"/>
    <property type="molecule type" value="Genomic_DNA"/>
</dbReference>
<protein>
    <submittedName>
        <fullName evidence="4">Uncharacterized protein</fullName>
    </submittedName>
</protein>
<evidence type="ECO:0000256" key="3">
    <source>
        <dbReference type="SAM" id="MobiDB-lite"/>
    </source>
</evidence>
<keyword evidence="1" id="KW-0802">TPR repeat</keyword>
<accession>A0A814B9Z4</accession>
<dbReference type="SUPFAM" id="SSF48452">
    <property type="entry name" value="TPR-like"/>
    <property type="match status" value="4"/>
</dbReference>
<keyword evidence="5" id="KW-1185">Reference proteome</keyword>
<dbReference type="PROSITE" id="PS50005">
    <property type="entry name" value="TPR"/>
    <property type="match status" value="1"/>
</dbReference>
<feature type="repeat" description="TPR" evidence="1">
    <location>
        <begin position="358"/>
        <end position="391"/>
    </location>
</feature>
<dbReference type="OrthoDB" id="10479083at2759"/>
<evidence type="ECO:0000256" key="1">
    <source>
        <dbReference type="PROSITE-ProRule" id="PRU00339"/>
    </source>
</evidence>
<feature type="coiled-coil region" evidence="2">
    <location>
        <begin position="546"/>
        <end position="573"/>
    </location>
</feature>
<dbReference type="PANTHER" id="PTHR10098:SF108">
    <property type="entry name" value="TETRATRICOPEPTIDE REPEAT PROTEIN 28"/>
    <property type="match status" value="1"/>
</dbReference>
<dbReference type="PANTHER" id="PTHR10098">
    <property type="entry name" value="RAPSYN-RELATED"/>
    <property type="match status" value="1"/>
</dbReference>
<keyword evidence="2" id="KW-0175">Coiled coil</keyword>
<dbReference type="InterPro" id="IPR019734">
    <property type="entry name" value="TPR_rpt"/>
</dbReference>
<dbReference type="SMART" id="SM00028">
    <property type="entry name" value="TPR"/>
    <property type="match status" value="12"/>
</dbReference>
<name>A0A814B9Z4_9BILA</name>
<comment type="caution">
    <text evidence="4">The sequence shown here is derived from an EMBL/GenBank/DDBJ whole genome shotgun (WGS) entry which is preliminary data.</text>
</comment>
<organism evidence="4 5">
    <name type="scientific">Brachionus calyciflorus</name>
    <dbReference type="NCBI Taxonomy" id="104777"/>
    <lineage>
        <taxon>Eukaryota</taxon>
        <taxon>Metazoa</taxon>
        <taxon>Spiralia</taxon>
        <taxon>Gnathifera</taxon>
        <taxon>Rotifera</taxon>
        <taxon>Eurotatoria</taxon>
        <taxon>Monogononta</taxon>
        <taxon>Pseudotrocha</taxon>
        <taxon>Ploima</taxon>
        <taxon>Brachionidae</taxon>
        <taxon>Brachionus</taxon>
    </lineage>
</organism>
<evidence type="ECO:0000313" key="4">
    <source>
        <dbReference type="EMBL" id="CAF0924045.1"/>
    </source>
</evidence>
<sequence>MQAQQSNSSKSPTKSSSSLSSASSELMSSFSSNGSLNTDSKQIKKSKMTNAPIQNENLDKFNFLFDRTLDFNSQKSDEYARENQNSISMHSLCSSTNNYNNDPYLKDGLPFPINDNCDILNNYEYCSFDSVSTSTLNTQEIEQIEFKMDEVAKSISKNLQNRIEKLILSYKEVTNQPGKVHFISDLKFNFDENFVENLFEIFFSNNYKVSSFRQIYQDLVQSKVIDNLFLVLAKLGHECFKLNLLSSCEYLLEFAISRIETNSYKLKIATLSTLSACYWRQAKFIESIECMKNEISMIDYLRQTENDSEIEIFYSNKFRIFGNIASAYQRLNKLDECLNSFQLQLNLALELNDFKLVVNTLNSIGLVHNKQKHYENSLECFEKALEILENSAHETDNITFLKMKAKQYNLIAEAYLRLVNYDQAKEYFLNELKISNEILRLHVENEKIENSNPIIIEDMDQFYSNLSIINLNLGFVYSKLKFFEQSIEFYDKSLNILNQYININSQHVKFKQQLIEIYGRVYIGLINGNLQLKDTLHALLYAHTMLDFTLKEMVKLTMEQNELKQEMSENNEDDNLASLEVFLDQRFKYLKYLEMSACSKLATCYSKQNRFSDAFKLYQREAALATHLNNILHLTRAYSHMAQIEFHNKNYEQSIDIYKQILNCIEQKLLKSDDLESDDSKPKDERLIQMIYFTLSNIGLCMEMLNKTDEAILMFKEQYEISKLLKNLKSQANALLNLVNIYLNKSKVNENLLSNLKEQKTDLNQTELINLLIELNQVYVQLDDLNGQFFTSQCLAYTYHTSGKFKQAIEYYLINIKLGSSLKQNDNLNKSIFNLSLCYKALGDFKEAYKHQIEFLNQIESIKKFDYCKFISLGLIADLMLEIGPLNTETYQNCIQIHIDRLKIIKNSSENSHNEKLINSENKCKLIADCLESIAKCYDLMNDQQQVLKFKLLQLELQSEIESTLGVNTNFNKQKCKLLLDIGNVLLFKTENPSDGFKYFEQALDLAKSGDDLLLESIILGNLGLCKQKLQDLKVAIEYFKKQIFVLNKRLCILDRSENNISTTSTDTSNSSNNELAYRINSDTPVIYTHENIELIKEICSIRIDIGRSYAKLAKCTELLSENNNQIYLNEALGYYNEYCRECEFLYDKYVKSFFIRFNESENISENDLDSNSNENLNSKLKDLCDQIYLEFDLSLSKSALFTSIFKPERSIRINEKRARILSIVSEYLLNTDKIKNLNIQIFYQLANLHSKFENNFNKSLGYCMNIRKIFAENKTEKFDEINLIEAISLDCDLRVIKLWNANLHDEVLENLLEAYKLIWKQNNQSDRKVLEMKYESMCRLCSFYRRSGKTKECLEILMDSLNKFTLEFQKLQEILDQNENSKRSLNLLQYIEYLFLIHRKIALIHLNHVNDQMQNLKLKQILFLALKHVNESLMYLNYLKEFEASDETELRQASIYYLFGKCHKYLRNAEMELEMFANSLDIYESVCLSLNLNSGVIINDGLITRIDARNTNEFFESFRLDFDEETQINFCDRIDHLYQFIEDVLIRMGKHKEAILVTERHKTKLCPYLNNLQDLLNFEQIDSILSLIPSFYIIYYSKIEISKTLNCWFMYWDSTESTSQIKFHQINFKSFDSLFLSKISGAKSEISNFLEEILKCDAEDRNMMLHHMYNILIRPFENFLFSKSDKKFLSLIIDQSMLKFPFHLIKYTDTLSKSENYLFELFDLDCVYSLKYLLKAKVYNHRYTKHQNDYSFTIPMKVIVNELEMEKLLTSKYTGKQSQYQFDLIMFLFNPENKSLEWLNNLINSLISKKLTKSVLLEFNAQNENSQKDLDANDQKARAFLKKLYSKMLNRTNLSSNLVYQTLKCDEQEPFILNYLLFGNLNHHQIQKIINMNTSQSRLIVSPSPITQLPSDNTNKADENKQQVINSNVPIEIKINKEKKMDDVLLELTQDANNVSLSQVIVQYLKLNAKLDDQTGQVMELTLFFLNEFLNGSMSNIEAIGFINLYEKFSANQLPNSLITSSRLMLKRLGFSFYIDKDGKYMVKLPTRLVCKKFKLILRVFCEIKNFSCKFLKDLYEMSKTTSGKELLILIKQHQTNLKTKTIKLTLKTRTFKTNENFLKDFSKILDQNDAENKTLLEIQTEIFNRIILLTTIILSDSSKNDDGKSIEDFVSQFFKQIDQNFVDDSDCSDEDLTSQYSTLSSIIGIQPQKEKKTDILIEPVKEIKIQIEDNSGTNGNKKFDQVRNHASRLHKMIEVNVDTQSENPYVYDKYLSELLENDLNYTSKYQYEFKNVSENYKSEKNSINKERRAQSESEFFESDYQCRNFIKLEEKEYMDQIITTTTTTIRRLSNNDLFMFCENNLNEINENPIIRSEKYEENYVTSKPPKTKQTNNGEINFKINKIPLSNGNSQDDFKTNRQEMKETYKHKFTESKENIYQCLTNYTYEQT</sequence>
<feature type="region of interest" description="Disordered" evidence="3">
    <location>
        <begin position="1"/>
        <end position="51"/>
    </location>
</feature>
<evidence type="ECO:0000256" key="2">
    <source>
        <dbReference type="SAM" id="Coils"/>
    </source>
</evidence>
<dbReference type="Pfam" id="PF13424">
    <property type="entry name" value="TPR_12"/>
    <property type="match status" value="1"/>
</dbReference>
<evidence type="ECO:0000313" key="5">
    <source>
        <dbReference type="Proteomes" id="UP000663879"/>
    </source>
</evidence>
<dbReference type="InterPro" id="IPR011990">
    <property type="entry name" value="TPR-like_helical_dom_sf"/>
</dbReference>
<reference evidence="4" key="1">
    <citation type="submission" date="2021-02" db="EMBL/GenBank/DDBJ databases">
        <authorList>
            <person name="Nowell W R."/>
        </authorList>
    </citation>
    <scope>NUCLEOTIDE SEQUENCE</scope>
    <source>
        <strain evidence="4">Ploen Becks lab</strain>
    </source>
</reference>
<dbReference type="Pfam" id="PF13176">
    <property type="entry name" value="TPR_7"/>
    <property type="match status" value="1"/>
</dbReference>